<evidence type="ECO:0000313" key="3">
    <source>
        <dbReference type="EMBL" id="MBR7620869.1"/>
    </source>
</evidence>
<gene>
    <name evidence="3" type="ORF">JKL49_15850</name>
</gene>
<evidence type="ECO:0000256" key="2">
    <source>
        <dbReference type="ARBA" id="ARBA00023004"/>
    </source>
</evidence>
<dbReference type="Pfam" id="PF05721">
    <property type="entry name" value="PhyH"/>
    <property type="match status" value="1"/>
</dbReference>
<dbReference type="EMBL" id="JAGSGD010000001">
    <property type="protein sequence ID" value="MBR7620869.1"/>
    <property type="molecule type" value="Genomic_DNA"/>
</dbReference>
<comment type="caution">
    <text evidence="3">The sequence shown here is derived from an EMBL/GenBank/DDBJ whole genome shotgun (WGS) entry which is preliminary data.</text>
</comment>
<dbReference type="PANTHER" id="PTHR20883:SF15">
    <property type="entry name" value="PHYTANOYL-COA DIOXYGENASE DOMAIN-CONTAINING PROTEIN 1"/>
    <property type="match status" value="1"/>
</dbReference>
<dbReference type="SUPFAM" id="SSF51197">
    <property type="entry name" value="Clavaminate synthase-like"/>
    <property type="match status" value="1"/>
</dbReference>
<dbReference type="GO" id="GO:0005506">
    <property type="term" value="F:iron ion binding"/>
    <property type="evidence" value="ECO:0007669"/>
    <property type="project" value="UniProtKB-ARBA"/>
</dbReference>
<dbReference type="Proteomes" id="UP000622580">
    <property type="component" value="Unassembled WGS sequence"/>
</dbReference>
<keyword evidence="4" id="KW-1185">Reference proteome</keyword>
<organism evidence="3 4">
    <name type="scientific">Phenylobacterium glaciei</name>
    <dbReference type="NCBI Taxonomy" id="2803784"/>
    <lineage>
        <taxon>Bacteria</taxon>
        <taxon>Pseudomonadati</taxon>
        <taxon>Pseudomonadota</taxon>
        <taxon>Alphaproteobacteria</taxon>
        <taxon>Caulobacterales</taxon>
        <taxon>Caulobacteraceae</taxon>
        <taxon>Phenylobacterium</taxon>
    </lineage>
</organism>
<dbReference type="GO" id="GO:0016706">
    <property type="term" value="F:2-oxoglutarate-dependent dioxygenase activity"/>
    <property type="evidence" value="ECO:0007669"/>
    <property type="project" value="UniProtKB-ARBA"/>
</dbReference>
<sequence length="297" mass="31858">MADLQRLPANAPIAAVMAVLDRDGALILEGVISPEQAAVLADELRPYVAATQPGQDAFTGFKTTRTGALVARSPGCRTAILDPRIRAICDAVLLPNCTRYQLHLGQLIRIMPGQPAQPIHRDRWAWGQYLKGVEPQLNTIWALTDFTAENGATQVVPGSIDWPDNRKARPEEICRATMKAGSVLVYTGTVFHGGGANTGDSDRWGLNITYALGWLRQEENQYLSCPPEIARTLDPELQQLIGYAMGSYALGYYSPPLPPGEGPEVVPPDYALTGDAAGSQLGSAELLGAINAQVRGG</sequence>
<proteinExistence type="predicted"/>
<name>A0A941HWG3_9CAUL</name>
<dbReference type="RefSeq" id="WP_215341589.1">
    <property type="nucleotide sequence ID" value="NZ_JAGSGD010000001.1"/>
</dbReference>
<accession>A0A941HWG3</accession>
<dbReference type="AlphaFoldDB" id="A0A941HWG3"/>
<keyword evidence="3" id="KW-0223">Dioxygenase</keyword>
<keyword evidence="1" id="KW-0479">Metal-binding</keyword>
<dbReference type="InterPro" id="IPR008775">
    <property type="entry name" value="Phytyl_CoA_dOase-like"/>
</dbReference>
<keyword evidence="2" id="KW-0408">Iron</keyword>
<protein>
    <submittedName>
        <fullName evidence="3">Phytanoyl-CoA dioxygenase family protein</fullName>
    </submittedName>
</protein>
<dbReference type="PANTHER" id="PTHR20883">
    <property type="entry name" value="PHYTANOYL-COA DIOXYGENASE DOMAIN CONTAINING 1"/>
    <property type="match status" value="1"/>
</dbReference>
<keyword evidence="3" id="KW-0560">Oxidoreductase</keyword>
<evidence type="ECO:0000313" key="4">
    <source>
        <dbReference type="Proteomes" id="UP000622580"/>
    </source>
</evidence>
<evidence type="ECO:0000256" key="1">
    <source>
        <dbReference type="ARBA" id="ARBA00022723"/>
    </source>
</evidence>
<dbReference type="Gene3D" id="2.60.120.620">
    <property type="entry name" value="q2cbj1_9rhob like domain"/>
    <property type="match status" value="1"/>
</dbReference>
<reference evidence="3" key="1">
    <citation type="submission" date="2021-04" db="EMBL/GenBank/DDBJ databases">
        <title>Draft genome assembly of strain Phenylobacterium sp. 20VBR1 using MiniION and Illumina platforms.</title>
        <authorList>
            <person name="Thomas F.A."/>
            <person name="Krishnan K.P."/>
            <person name="Sinha R.K."/>
        </authorList>
    </citation>
    <scope>NUCLEOTIDE SEQUENCE</scope>
    <source>
        <strain evidence="3">20VBR1</strain>
    </source>
</reference>